<evidence type="ECO:0000256" key="8">
    <source>
        <dbReference type="ARBA" id="ARBA00022840"/>
    </source>
</evidence>
<dbReference type="SUPFAM" id="SSF52440">
    <property type="entry name" value="PreATP-grasp domain"/>
    <property type="match status" value="1"/>
</dbReference>
<dbReference type="Pfam" id="PF02843">
    <property type="entry name" value="GARS_C"/>
    <property type="match status" value="1"/>
</dbReference>
<dbReference type="InterPro" id="IPR020562">
    <property type="entry name" value="PRibGlycinamide_synth_N"/>
</dbReference>
<evidence type="ECO:0000256" key="2">
    <source>
        <dbReference type="ARBA" id="ARBA00001946"/>
    </source>
</evidence>
<evidence type="ECO:0000256" key="7">
    <source>
        <dbReference type="ARBA" id="ARBA00022755"/>
    </source>
</evidence>
<dbReference type="NCBIfam" id="TIGR00877">
    <property type="entry name" value="purD"/>
    <property type="match status" value="1"/>
</dbReference>
<dbReference type="InterPro" id="IPR020559">
    <property type="entry name" value="PRibGlycinamide_synth_CS"/>
</dbReference>
<dbReference type="Gene3D" id="3.30.470.20">
    <property type="entry name" value="ATP-grasp fold, B domain"/>
    <property type="match status" value="1"/>
</dbReference>
<evidence type="ECO:0000256" key="1">
    <source>
        <dbReference type="ARBA" id="ARBA00001936"/>
    </source>
</evidence>
<dbReference type="InterPro" id="IPR016185">
    <property type="entry name" value="PreATP-grasp_dom_sf"/>
</dbReference>
<evidence type="ECO:0000256" key="5">
    <source>
        <dbReference type="ARBA" id="ARBA00022598"/>
    </source>
</evidence>
<dbReference type="PANTHER" id="PTHR43472">
    <property type="entry name" value="PHOSPHORIBOSYLAMINE--GLYCINE LIGASE"/>
    <property type="match status" value="1"/>
</dbReference>
<keyword evidence="7 12" id="KW-0658">Purine biosynthesis</keyword>
<evidence type="ECO:0000259" key="14">
    <source>
        <dbReference type="PROSITE" id="PS50975"/>
    </source>
</evidence>
<comment type="cofactor">
    <cofactor evidence="2">
        <name>Mg(2+)</name>
        <dbReference type="ChEBI" id="CHEBI:18420"/>
    </cofactor>
</comment>
<dbReference type="SUPFAM" id="SSF56059">
    <property type="entry name" value="Glutathione synthetase ATP-binding domain-like"/>
    <property type="match status" value="1"/>
</dbReference>
<keyword evidence="16" id="KW-1185">Reference proteome</keyword>
<dbReference type="GO" id="GO:0004637">
    <property type="term" value="F:phosphoribosylamine-glycine ligase activity"/>
    <property type="evidence" value="ECO:0007669"/>
    <property type="project" value="UniProtKB-UniRule"/>
</dbReference>
<evidence type="ECO:0000313" key="15">
    <source>
        <dbReference type="EMBL" id="ADD08909.1"/>
    </source>
</evidence>
<dbReference type="KEGG" id="abi:Aboo_1100"/>
<evidence type="ECO:0000313" key="16">
    <source>
        <dbReference type="Proteomes" id="UP000001400"/>
    </source>
</evidence>
<evidence type="ECO:0000256" key="6">
    <source>
        <dbReference type="ARBA" id="ARBA00022741"/>
    </source>
</evidence>
<dbReference type="InterPro" id="IPR011761">
    <property type="entry name" value="ATP-grasp"/>
</dbReference>
<accession>D3T9Y0</accession>
<dbReference type="Gene3D" id="3.40.50.20">
    <property type="match status" value="1"/>
</dbReference>
<comment type="pathway">
    <text evidence="3 12">Purine metabolism; IMP biosynthesis via de novo pathway; N(1)-(5-phospho-D-ribosyl)glycinamide from 5-phospho-alpha-D-ribose 1-diphosphate: step 2/2.</text>
</comment>
<evidence type="ECO:0000256" key="11">
    <source>
        <dbReference type="ARBA" id="ARBA00042864"/>
    </source>
</evidence>
<dbReference type="SMART" id="SM01209">
    <property type="entry name" value="GARS_A"/>
    <property type="match status" value="1"/>
</dbReference>
<evidence type="ECO:0000256" key="4">
    <source>
        <dbReference type="ARBA" id="ARBA00013255"/>
    </source>
</evidence>
<dbReference type="GO" id="GO:0006189">
    <property type="term" value="P:'de novo' IMP biosynthetic process"/>
    <property type="evidence" value="ECO:0007669"/>
    <property type="project" value="UniProtKB-UniRule"/>
</dbReference>
<organism evidence="15 16">
    <name type="scientific">Aciduliprofundum boonei (strain DSM 19572 / T469)</name>
    <dbReference type="NCBI Taxonomy" id="439481"/>
    <lineage>
        <taxon>Archaea</taxon>
        <taxon>Methanobacteriati</taxon>
        <taxon>Thermoplasmatota</taxon>
        <taxon>DHVE2 group</taxon>
        <taxon>Candidatus Aciduliprofundum</taxon>
    </lineage>
</organism>
<dbReference type="SMART" id="SM01210">
    <property type="entry name" value="GARS_C"/>
    <property type="match status" value="1"/>
</dbReference>
<dbReference type="AlphaFoldDB" id="D3T9Y0"/>
<dbReference type="InterPro" id="IPR013815">
    <property type="entry name" value="ATP_grasp_subdomain_1"/>
</dbReference>
<feature type="domain" description="ATP-grasp" evidence="14">
    <location>
        <begin position="111"/>
        <end position="323"/>
    </location>
</feature>
<dbReference type="GO" id="GO:0009113">
    <property type="term" value="P:purine nucleobase biosynthetic process"/>
    <property type="evidence" value="ECO:0007669"/>
    <property type="project" value="InterPro"/>
</dbReference>
<dbReference type="HAMAP" id="MF_00138">
    <property type="entry name" value="GARS"/>
    <property type="match status" value="1"/>
</dbReference>
<dbReference type="EC" id="6.3.4.13" evidence="4 12"/>
<evidence type="ECO:0000256" key="10">
    <source>
        <dbReference type="ARBA" id="ARBA00042242"/>
    </source>
</evidence>
<protein>
    <recommendedName>
        <fullName evidence="4 12">Phosphoribosylamine--glycine ligase</fullName>
        <ecNumber evidence="4 12">6.3.4.13</ecNumber>
    </recommendedName>
    <alternativeName>
        <fullName evidence="12">GARS</fullName>
    </alternativeName>
    <alternativeName>
        <fullName evidence="10 12">Glycinamide ribonucleotide synthetase</fullName>
    </alternativeName>
    <alternativeName>
        <fullName evidence="11 12">Phosphoribosylglycinamide synthetase</fullName>
    </alternativeName>
</protein>
<evidence type="ECO:0000256" key="9">
    <source>
        <dbReference type="ARBA" id="ARBA00038345"/>
    </source>
</evidence>
<keyword evidence="8 13" id="KW-0067">ATP-binding</keyword>
<dbReference type="PROSITE" id="PS00184">
    <property type="entry name" value="GARS"/>
    <property type="match status" value="1"/>
</dbReference>
<dbReference type="Gene3D" id="3.90.600.10">
    <property type="entry name" value="Phosphoribosylglycinamide synthetase, C-terminal domain"/>
    <property type="match status" value="1"/>
</dbReference>
<dbReference type="InterPro" id="IPR000115">
    <property type="entry name" value="PRibGlycinamide_synth"/>
</dbReference>
<gene>
    <name evidence="12" type="primary">purD</name>
    <name evidence="15" type="ordered locus">Aboo_1100</name>
</gene>
<dbReference type="Pfam" id="PF02844">
    <property type="entry name" value="GARS_N"/>
    <property type="match status" value="1"/>
</dbReference>
<dbReference type="SUPFAM" id="SSF51246">
    <property type="entry name" value="Rudiment single hybrid motif"/>
    <property type="match status" value="1"/>
</dbReference>
<dbReference type="PANTHER" id="PTHR43472:SF1">
    <property type="entry name" value="PHOSPHORIBOSYLAMINE--GLYCINE LIGASE, CHLOROPLASTIC"/>
    <property type="match status" value="1"/>
</dbReference>
<dbReference type="Gene3D" id="3.30.1490.20">
    <property type="entry name" value="ATP-grasp fold, A domain"/>
    <property type="match status" value="1"/>
</dbReference>
<keyword evidence="6 13" id="KW-0547">Nucleotide-binding</keyword>
<dbReference type="InterPro" id="IPR011054">
    <property type="entry name" value="Rudment_hybrid_motif"/>
</dbReference>
<comment type="similarity">
    <text evidence="9 12">Belongs to the GARS family.</text>
</comment>
<dbReference type="EMBL" id="CP001941">
    <property type="protein sequence ID" value="ADD08909.1"/>
    <property type="molecule type" value="Genomic_DNA"/>
</dbReference>
<dbReference type="GO" id="GO:0046872">
    <property type="term" value="F:metal ion binding"/>
    <property type="evidence" value="ECO:0007669"/>
    <property type="project" value="InterPro"/>
</dbReference>
<dbReference type="Proteomes" id="UP000001400">
    <property type="component" value="Chromosome"/>
</dbReference>
<evidence type="ECO:0000256" key="13">
    <source>
        <dbReference type="PROSITE-ProRule" id="PRU00409"/>
    </source>
</evidence>
<sequence>MNKVLLMGSGGREHAIAKALKDGGAKIYAVMKHKNPGIARLSEDYIIGDDSSVSFVKNLDWVKFKKVDFAVIGPEAPLINGMADMLEEKGIPVVGPRKDAAIIEGSKEFMRDLMKKHNIDGMVDYYVFNDPQKVEEFLKNYDKPFVIKPVGVTGGKGVWVMGDHFKTKEDGIRYAKEIIEKKIGGVDRVIIEEKLVGEEFTLQIFTDGINLAGMPLVQDFKRAYEGDLGPNTGGMGSYSMENHLLPFLTKEDYTKAMKIMEDIIAAMRREGRIYKGIIYGQFMLTAEGPKIIEVNCRFGDPEAMNVLSILKTNFVDIAWSIIEGKLKPVEFENKATVVKYVVPEGYGTKPLANQEIKVNEERIKREGALLYYASVNESNGKIYTTTSRSLAVVGIAENLYEAEEIAEKALRHIVGRVYSRHDIAKKEMIDAKIAKMKELRGI</sequence>
<dbReference type="InterPro" id="IPR020561">
    <property type="entry name" value="PRibGlycinamid_synth_ATP-grasp"/>
</dbReference>
<dbReference type="InterPro" id="IPR020560">
    <property type="entry name" value="PRibGlycinamide_synth_C-dom"/>
</dbReference>
<dbReference type="Pfam" id="PF01071">
    <property type="entry name" value="GARS_A"/>
    <property type="match status" value="1"/>
</dbReference>
<dbReference type="HOGENOM" id="CLU_027420_3_0_2"/>
<comment type="catalytic activity">
    <reaction evidence="12">
        <text>5-phospho-beta-D-ribosylamine + glycine + ATP = N(1)-(5-phospho-beta-D-ribosyl)glycinamide + ADP + phosphate + H(+)</text>
        <dbReference type="Rhea" id="RHEA:17453"/>
        <dbReference type="ChEBI" id="CHEBI:15378"/>
        <dbReference type="ChEBI" id="CHEBI:30616"/>
        <dbReference type="ChEBI" id="CHEBI:43474"/>
        <dbReference type="ChEBI" id="CHEBI:57305"/>
        <dbReference type="ChEBI" id="CHEBI:58681"/>
        <dbReference type="ChEBI" id="CHEBI:143788"/>
        <dbReference type="ChEBI" id="CHEBI:456216"/>
        <dbReference type="EC" id="6.3.4.13"/>
    </reaction>
</comment>
<reference evidence="15" key="1">
    <citation type="submission" date="2010-02" db="EMBL/GenBank/DDBJ databases">
        <title>Complete sequence of Aciduliprofundum boonei T469.</title>
        <authorList>
            <consortium name="US DOE Joint Genome Institute"/>
            <person name="Lucas S."/>
            <person name="Copeland A."/>
            <person name="Lapidus A."/>
            <person name="Cheng J.-F."/>
            <person name="Bruce D."/>
            <person name="Goodwin L."/>
            <person name="Pitluck S."/>
            <person name="Saunders E."/>
            <person name="Detter J.C."/>
            <person name="Han C."/>
            <person name="Tapia R."/>
            <person name="Land M."/>
            <person name="Hauser L."/>
            <person name="Kyrpides N."/>
            <person name="Mikhailova N."/>
            <person name="Flores G."/>
            <person name="Reysenbach A.-L."/>
            <person name="Woyke T."/>
        </authorList>
    </citation>
    <scope>NUCLEOTIDE SEQUENCE</scope>
    <source>
        <strain evidence="15">T469</strain>
    </source>
</reference>
<evidence type="ECO:0000256" key="3">
    <source>
        <dbReference type="ARBA" id="ARBA00005174"/>
    </source>
</evidence>
<proteinExistence type="inferred from homology"/>
<evidence type="ECO:0000256" key="12">
    <source>
        <dbReference type="HAMAP-Rule" id="MF_00138"/>
    </source>
</evidence>
<dbReference type="GeneID" id="8828059"/>
<dbReference type="InterPro" id="IPR037123">
    <property type="entry name" value="PRibGlycinamide_synth_C_sf"/>
</dbReference>
<dbReference type="RefSeq" id="WP_012997331.1">
    <property type="nucleotide sequence ID" value="NC_013926.1"/>
</dbReference>
<dbReference type="PROSITE" id="PS50975">
    <property type="entry name" value="ATP_GRASP"/>
    <property type="match status" value="1"/>
</dbReference>
<keyword evidence="5 12" id="KW-0436">Ligase</keyword>
<dbReference type="UniPathway" id="UPA00074">
    <property type="reaction ID" value="UER00125"/>
</dbReference>
<name>D3T9Y0_ACIB4</name>
<dbReference type="GO" id="GO:0005524">
    <property type="term" value="F:ATP binding"/>
    <property type="evidence" value="ECO:0007669"/>
    <property type="project" value="UniProtKB-UniRule"/>
</dbReference>
<comment type="cofactor">
    <cofactor evidence="1">
        <name>Mn(2+)</name>
        <dbReference type="ChEBI" id="CHEBI:29035"/>
    </cofactor>
</comment>